<dbReference type="SMART" id="SM00184">
    <property type="entry name" value="RING"/>
    <property type="match status" value="1"/>
</dbReference>
<keyword evidence="1" id="KW-0863">Zinc-finger</keyword>
<sequence>MDRSAASGADAAAETALLEDFGQRVDLTRRIREVLVNYPEGTTVLKELIQNADDAGATRVCLCLDRRKHGAESLLSPKLAQWQGPALVAYNDAGFTDDDFVSISRIGDSKKQSQAWKTGRFGNILMIAWIMEDKVGYSTVIRLGWNAKDHDLHLLPWASVAACISDGEPEGAVLKEGHAFCFLPLPVKTGLAVQVNGYFEVSSNRRNICDLDDVVVGRYLNGLPLLPLANNQFGVFSEVSQGNFYFICNELEYKLLSAVPDRIIDPNIPSKLLSKLSDVAHFSKANIALVDGQIFLQFFPRLFPAEWKYKNQVDWNPELGSTFPTTAWFELFWKYLRERSYDLELFSDWPLLPSTSGHLHRPSKLSKLINAELLSSTIEELLAKIGCKILSTQYGVEHQQLSLYVYDGDVAGVIHSIFEAVSSSGNPLHSLFQYIAPDEKNELRQFLLDPKWYLRGSLSDDDMKNCKKLPIYRVYAEGDVNICYFSDLDTFKLYLPPLGMPEYLLDGDFIFCSSQSEEEILMRYLKIERMKRSSFYKKSVLNRVGELQPEIRDAVMLTVLRELPQLCLEDPLFKESLRVLNFVPTITGSLRSPQSLYDPRVEELYVLLQESDCFPCGLFQESDVLDMLLSLGLRTSVHLDTVIQSARQIEMLMHKDQSKANLRGKVLLAYLEVHANKWVSNRPRDGQRKANVMFAKVTMALRTRDIPLEADLEKFWSNLRMICWCPVLVSPPHPALPWPAVSSKVAPPKQVRLHSDMWLVSASSRILDGDCSSSALSYSLGWSFPPAGSVIAAQLLELGKNNEIVTDQVLRQELALAMPKIYSLLTNLIGSDEMDIVKAVLEGCRWIWVGDGFATAEEVVLTGHLHLAPYIRVIPVDLAVFRELFLELSIKEYLKPADYANILSRIAMRKGSAPLDGEELRTSVLIVQHLSDFQFEDSSAQIYLPDALSRLCRSTDLVFNDAPWLLDFGESTYTKKDVYNFVHGHISNDVAEKLGVRSLRRLLLAESSDSMNLSLSGVAEAFGQHEALTTRLKHIVEMYADGPGILFELVQNAEDAHASEVIFLLDKTQYGTSSILSPEMAEWQGPALYCFNDSVFSSQDLYAISRIGQDSKLEKPFAIGRFGLGFNCVYHFTDIPGFVSGENIVIFDPHACYLPGISPSHPGLRIRFVGRRILEQFPDQFSPFLQFGCDLQQAFPGTLFRFPLRNEAAANRSQIKKEKYAPEDVELLFSSFSEVVSEALLFLRNVQKVTLYVKEGSGHEMQLMHCASRRHAGVITKESHAHQAMLDFIRGSRQNGMDRAQFLNRLNKTLDSELPWNCQKVAIVEETPMASMLHSWIISDCIGGGQAKRRSIVMGNKSHNFVPWACVAAYLHSAYIKDVKELGETFSSSGEIVDTDASLKYQAPRKKFEGRAFCFLPLPITTSLPAHVNAYFELSSNRRDIWFGNDMAGGGKARSEWNTCLLEDVAAPAYAHLLSVMAEEIGPSDLFFSFWPTTVGAEPWASMVRKLYMCIADLGLPVLYTKARGGQWISTRQAIFPDFSFSMAAELSEVLAQAGLPIVSVSKLIVDKFMETCPSLHFLNPSLLRNLLIRRKRGFKSKEAVICTLEYCLSDIKESGFSDKLHGLPLLPLANGSLTVINKCGEGERIFFTSQMEYELLKDSVPHLLIDCSIPDGILKKLSNIADSAQSNIQLFTCSCLVDLLPRILPPEWQQAKQVSWTPGQQGHPSLEWMKLLWSYLQDSCKDLSILSKWPILPVGNDCLLQLAENSNVIRDDGWSENMYSLLQKLGVFFLRSDLPIDHPQLKHFVQDSTAPGVLNAVWSVASQLQDIKELFANASVAEMHELRSFIFQSKWFSEEDASRKAALSEIPFVLAANGSWLHPSRLYDPRVPELRSLLHKELFFPSEKFIDAEILESLTSMGLKRSLSFSCLLDSAKSVSMMHASGDRDAFIYGQRLLVYLDALSFKLSTHGRQSNDGAASLIISNYAMVYDDDLQAENNEDDNGNWDADVLSFLSHFEHDLTEDEFWLEIKTICWCPAYVAPLVKGLPWLVSEDKIAPPIITRPKSQMWLVSSRMRILDGNCKSMYLQQKLDWLDPADIRVYSAQLIELSKSYNNLKTQPEQDCPIDVVLEKEIPSMYSKLQEFIGTNNFKFLKEDLDGVPWVYVGDNFVPPKALAFDSPVKYHPYLYVVPSELSEFRALLSALGVRMTFDASDYLNVLQCLQRDVKGELLSADQLTFVHCVLEAFVDSYAGKQVPDLMLKSLLIPDSLGVLMPALNLVYNDAPWMKDSSPGSKHFVHSSISDDLAKRLGVQSLGGLTLVEDELMRDLPCMNYPKICELLALYGESDLVLFDLLELADFCNAKKVHLIYDKREHPRQSLLQQNLGDFQGSSLTVVFEGVTLSQEEVCNLQLPPPWKVQGGVLNYGLGLISSYFVCDVLTVLSGGYFYIFDPLGLTLGAPSSGVPSARLFSLSGTNLVERFRDQFYPMLVTKEISLSSSNSTVIRMPLSSKCLKELETVSKRVKQIFDRFMQHSSSTLLFLKSILQVSLSTWEEGNSQPSLNYSVFIDPTFAILRNPFSEKKWRKFQISRLFTGSNAGIKMHAIDVSVIESGSSYIDKWLVVLCLGSGQTRNMALDRRYLAYNLTPVAGVAAHVSRNGSPLSVQSSSCILSPLPLSGSVSMPVTALGYFLVSHNGGRYIFTHDETTSPELHIDSTKQLVEAWNKELMLCIRDSYVELVLEFQKLRKDPGASAVESKSAHSLSSVLQAYGDRIYSFWPRSRQQPTLSDNLCLSKATEADWESLIEQVIRPFYKRLVDLPVWQLYRGNLVRVDEGMFLSQPGSDGVNLPSASVCSFIKEHYPVFSVPWELVGEIRAAGIKVREIQPKMVRDLLRASSSVILRSIDTYIDVLDYCFSDIHPTQPANLRPVENMSKSVTEMQPSSSSSMLHSHHTVSQSTGTPGGDALEIMTYFGKALYDFGRGVVEDISKAGGPIAHATSSAGSSNLHADRLLSSLIAEFKGVPFPTATKCLIRLGTTELWIGNKEQQLVMHPLADKFIHHQCLEKPILAAVLSYPAIHRPLMLRHFSPHLLSGHLRVLFHEHWVKLVETSRAPWISWGNSTESSSYGPTPEWIRSFWKIYESLQGDLSLLSDWPLVPAYLNGPVLCRVKVRHLVFVPPVTDLTLENSGEFGLASNNISETELEKLHHVAFNFTNSRHPWLFPLLNQFNIPLYDISYPELDVLCKFVPARSQTIGHAIVFKLLAAKRAGYLSVPVQLSDEDRDRLFSLFEMDFNAPTQHVYQREELNVLRELPIYKTVLGTYTSLYGSDHWLVSPTAFFHPNDERCLSSSAEASSFYHALGVEQLSDQELLVRFALPFFENKTPQEQDDILLYLYTNWNNLQLNSAVLTILKETNFIKNANELSTELFKPKDLLDPYDSLLTSVFSGEKSKFPGERFVTDGWLRILKKAGLRTSSEADMIIECAKKVEAMGIDAMTCVEEPDEFEGDFSSSRNEISFEIWTLGESIVNSIFSNFATLFDSAFCEKIGKIAFVPAEKGFPSIGGKKGGKRFLSSYRDAILLKDWPLAWSSAPILTKQSVVPPEYSWAAFRLRSPPAFSTVLKHLQIVGRDNGEDTLAHWPTSSGMITVENAFLEILQYLEKTWGTLSSSDKTELEKLAFVPVANGTRLVSVKSLFARLTINMSPFAFELPSPYLPFINILRELEMQENLTVSYARDFLLSIQKACGYQRLNPNELRAVMEILNFICCSGTTQAITDESDIIADTIIPDDGCRLVSARSCVYIDPYGSQILSFIDTSALRFAHPELPESIRTFLGIKKLSDIIVENDKIQYGKVSATEVVQAVHDMLSAAGVNLDAEKQSLLQTTLSLQEKLKESQVALLVEQEKAEAAVKEADGAKAAWLCRVCLTNEVNITIISCGHVLCNRCSASVSRCPFCRTQVSRIMKIFRP</sequence>
<dbReference type="PANTHER" id="PTHR15600">
    <property type="entry name" value="SACSIN"/>
    <property type="match status" value="1"/>
</dbReference>
<dbReference type="InterPro" id="IPR001841">
    <property type="entry name" value="Znf_RING"/>
</dbReference>
<keyword evidence="1" id="KW-0479">Metal-binding</keyword>
<dbReference type="PROSITE" id="PS50089">
    <property type="entry name" value="ZF_RING_2"/>
    <property type="match status" value="1"/>
</dbReference>
<dbReference type="NCBIfam" id="NF047352">
    <property type="entry name" value="P_loop_sacsin"/>
    <property type="match status" value="1"/>
</dbReference>
<evidence type="ECO:0000259" key="3">
    <source>
        <dbReference type="PROSITE" id="PS50089"/>
    </source>
</evidence>
<dbReference type="EMBL" id="LSRQ01001710">
    <property type="protein sequence ID" value="OAY76820.1"/>
    <property type="molecule type" value="Genomic_DNA"/>
</dbReference>
<dbReference type="SUPFAM" id="SSF57850">
    <property type="entry name" value="RING/U-box"/>
    <property type="match status" value="1"/>
</dbReference>
<dbReference type="SUPFAM" id="SSF55874">
    <property type="entry name" value="ATPase domain of HSP90 chaperone/DNA topoisomerase II/histidine kinase"/>
    <property type="match status" value="2"/>
</dbReference>
<reference evidence="4 5" key="1">
    <citation type="journal article" date="2016" name="DNA Res.">
        <title>The draft genome of MD-2 pineapple using hybrid error correction of long reads.</title>
        <authorList>
            <person name="Redwan R.M."/>
            <person name="Saidin A."/>
            <person name="Kumar S.V."/>
        </authorList>
    </citation>
    <scope>NUCLEOTIDE SEQUENCE [LARGE SCALE GENOMIC DNA]</scope>
    <source>
        <strain evidence="5">cv. MD2</strain>
        <tissue evidence="4">Leaf</tissue>
    </source>
</reference>
<dbReference type="Proteomes" id="UP000092600">
    <property type="component" value="Unassembled WGS sequence"/>
</dbReference>
<dbReference type="InterPro" id="IPR058210">
    <property type="entry name" value="SACS/Nov_dom"/>
</dbReference>
<dbReference type="InterPro" id="IPR036890">
    <property type="entry name" value="HATPase_C_sf"/>
</dbReference>
<keyword evidence="1" id="KW-0862">Zinc</keyword>
<dbReference type="PANTHER" id="PTHR15600:SF42">
    <property type="entry name" value="SACSIN"/>
    <property type="match status" value="1"/>
</dbReference>
<dbReference type="Gene3D" id="3.30.40.10">
    <property type="entry name" value="Zinc/RING finger domain, C3HC4 (zinc finger)"/>
    <property type="match status" value="1"/>
</dbReference>
<feature type="region of interest" description="Disordered" evidence="2">
    <location>
        <begin position="2935"/>
        <end position="2955"/>
    </location>
</feature>
<feature type="domain" description="RING-type" evidence="3">
    <location>
        <begin position="3914"/>
        <end position="3948"/>
    </location>
</feature>
<evidence type="ECO:0000256" key="1">
    <source>
        <dbReference type="PROSITE-ProRule" id="PRU00175"/>
    </source>
</evidence>
<gene>
    <name evidence="4" type="ORF">ACMD2_08207</name>
</gene>
<dbReference type="STRING" id="4615.A0A199VJ95"/>
<proteinExistence type="predicted"/>
<evidence type="ECO:0000313" key="5">
    <source>
        <dbReference type="Proteomes" id="UP000092600"/>
    </source>
</evidence>
<evidence type="ECO:0000256" key="2">
    <source>
        <dbReference type="SAM" id="MobiDB-lite"/>
    </source>
</evidence>
<dbReference type="Pfam" id="PF25794">
    <property type="entry name" value="SACS"/>
    <property type="match status" value="3"/>
</dbReference>
<dbReference type="GO" id="GO:0030544">
    <property type="term" value="F:Hsp70 protein binding"/>
    <property type="evidence" value="ECO:0007669"/>
    <property type="project" value="TreeGrafter"/>
</dbReference>
<comment type="caution">
    <text evidence="4">The sequence shown here is derived from an EMBL/GenBank/DDBJ whole genome shotgun (WGS) entry which is preliminary data.</text>
</comment>
<accession>A0A199VJ95</accession>
<organism evidence="4 5">
    <name type="scientific">Ananas comosus</name>
    <name type="common">Pineapple</name>
    <name type="synonym">Ananas ananas</name>
    <dbReference type="NCBI Taxonomy" id="4615"/>
    <lineage>
        <taxon>Eukaryota</taxon>
        <taxon>Viridiplantae</taxon>
        <taxon>Streptophyta</taxon>
        <taxon>Embryophyta</taxon>
        <taxon>Tracheophyta</taxon>
        <taxon>Spermatophyta</taxon>
        <taxon>Magnoliopsida</taxon>
        <taxon>Liliopsida</taxon>
        <taxon>Poales</taxon>
        <taxon>Bromeliaceae</taxon>
        <taxon>Bromelioideae</taxon>
        <taxon>Ananas</taxon>
    </lineage>
</organism>
<protein>
    <submittedName>
        <fullName evidence="4">Sacsin</fullName>
    </submittedName>
</protein>
<name>A0A199VJ95_ANACO</name>
<dbReference type="InterPro" id="IPR052972">
    <property type="entry name" value="Sacsin_chaperone_reg"/>
</dbReference>
<dbReference type="InterPro" id="IPR013083">
    <property type="entry name" value="Znf_RING/FYVE/PHD"/>
</dbReference>
<dbReference type="GO" id="GO:0008270">
    <property type="term" value="F:zinc ion binding"/>
    <property type="evidence" value="ECO:0007669"/>
    <property type="project" value="UniProtKB-KW"/>
</dbReference>
<dbReference type="Pfam" id="PF13920">
    <property type="entry name" value="zf-C3HC4_3"/>
    <property type="match status" value="1"/>
</dbReference>
<evidence type="ECO:0000313" key="4">
    <source>
        <dbReference type="EMBL" id="OAY76820.1"/>
    </source>
</evidence>